<dbReference type="InParanoid" id="D8QNZ2"/>
<organism evidence="2">
    <name type="scientific">Selaginella moellendorffii</name>
    <name type="common">Spikemoss</name>
    <dbReference type="NCBI Taxonomy" id="88036"/>
    <lineage>
        <taxon>Eukaryota</taxon>
        <taxon>Viridiplantae</taxon>
        <taxon>Streptophyta</taxon>
        <taxon>Embryophyta</taxon>
        <taxon>Tracheophyta</taxon>
        <taxon>Lycopodiopsida</taxon>
        <taxon>Selaginellales</taxon>
        <taxon>Selaginellaceae</taxon>
        <taxon>Selaginella</taxon>
    </lineage>
</organism>
<evidence type="ECO:0000313" key="2">
    <source>
        <dbReference type="Proteomes" id="UP000001514"/>
    </source>
</evidence>
<evidence type="ECO:0000313" key="1">
    <source>
        <dbReference type="EMBL" id="EFJ38192.1"/>
    </source>
</evidence>
<accession>D8QNZ2</accession>
<dbReference type="HOGENOM" id="CLU_1285207_0_0_1"/>
<proteinExistence type="predicted"/>
<sequence>MAPVYASPISIPADDQAGAVAVPAYTPPPLPTARQIARLGVGVGRKDACIVLVEGGVGRLGFCLQNFYALSFRSMKYDGVMDRMPLIRPLLELHDCPVEFWQIAKLAGIMDVLVSTECRFLCDLEHDKQVCTTLVSGNNDAAADSIRAIRTSFRNALCLTQMLMLPAFRRTISDEYKMLSNIQLRLLVMPPQLKPMHHPRHFWKQHSLDKVMGFIIVDAANVAELMKLQRHSLGQ</sequence>
<gene>
    <name evidence="1" type="ORF">SELMODRAFT_403076</name>
</gene>
<dbReference type="AlphaFoldDB" id="D8QNZ2"/>
<protein>
    <submittedName>
        <fullName evidence="1">Uncharacterized protein</fullName>
    </submittedName>
</protein>
<dbReference type="Gramene" id="EFJ38192">
    <property type="protein sequence ID" value="EFJ38192"/>
    <property type="gene ID" value="SELMODRAFT_403076"/>
</dbReference>
<dbReference type="EMBL" id="GL377565">
    <property type="protein sequence ID" value="EFJ38192.1"/>
    <property type="molecule type" value="Genomic_DNA"/>
</dbReference>
<dbReference type="KEGG" id="smo:SELMODRAFT_403076"/>
<name>D8QNZ2_SELML</name>
<dbReference type="Proteomes" id="UP000001514">
    <property type="component" value="Unassembled WGS sequence"/>
</dbReference>
<reference evidence="1 2" key="1">
    <citation type="journal article" date="2011" name="Science">
        <title>The Selaginella genome identifies genetic changes associated with the evolution of vascular plants.</title>
        <authorList>
            <person name="Banks J.A."/>
            <person name="Nishiyama T."/>
            <person name="Hasebe M."/>
            <person name="Bowman J.L."/>
            <person name="Gribskov M."/>
            <person name="dePamphilis C."/>
            <person name="Albert V.A."/>
            <person name="Aono N."/>
            <person name="Aoyama T."/>
            <person name="Ambrose B.A."/>
            <person name="Ashton N.W."/>
            <person name="Axtell M.J."/>
            <person name="Barker E."/>
            <person name="Barker M.S."/>
            <person name="Bennetzen J.L."/>
            <person name="Bonawitz N.D."/>
            <person name="Chapple C."/>
            <person name="Cheng C."/>
            <person name="Correa L.G."/>
            <person name="Dacre M."/>
            <person name="DeBarry J."/>
            <person name="Dreyer I."/>
            <person name="Elias M."/>
            <person name="Engstrom E.M."/>
            <person name="Estelle M."/>
            <person name="Feng L."/>
            <person name="Finet C."/>
            <person name="Floyd S.K."/>
            <person name="Frommer W.B."/>
            <person name="Fujita T."/>
            <person name="Gramzow L."/>
            <person name="Gutensohn M."/>
            <person name="Harholt J."/>
            <person name="Hattori M."/>
            <person name="Heyl A."/>
            <person name="Hirai T."/>
            <person name="Hiwatashi Y."/>
            <person name="Ishikawa M."/>
            <person name="Iwata M."/>
            <person name="Karol K.G."/>
            <person name="Koehler B."/>
            <person name="Kolukisaoglu U."/>
            <person name="Kubo M."/>
            <person name="Kurata T."/>
            <person name="Lalonde S."/>
            <person name="Li K."/>
            <person name="Li Y."/>
            <person name="Litt A."/>
            <person name="Lyons E."/>
            <person name="Manning G."/>
            <person name="Maruyama T."/>
            <person name="Michael T.P."/>
            <person name="Mikami K."/>
            <person name="Miyazaki S."/>
            <person name="Morinaga S."/>
            <person name="Murata T."/>
            <person name="Mueller-Roeber B."/>
            <person name="Nelson D.R."/>
            <person name="Obara M."/>
            <person name="Oguri Y."/>
            <person name="Olmstead R.G."/>
            <person name="Onodera N."/>
            <person name="Petersen B.L."/>
            <person name="Pils B."/>
            <person name="Prigge M."/>
            <person name="Rensing S.A."/>
            <person name="Riano-Pachon D.M."/>
            <person name="Roberts A.W."/>
            <person name="Sato Y."/>
            <person name="Scheller H.V."/>
            <person name="Schulz B."/>
            <person name="Schulz C."/>
            <person name="Shakirov E.V."/>
            <person name="Shibagaki N."/>
            <person name="Shinohara N."/>
            <person name="Shippen D.E."/>
            <person name="Soerensen I."/>
            <person name="Sotooka R."/>
            <person name="Sugimoto N."/>
            <person name="Sugita M."/>
            <person name="Sumikawa N."/>
            <person name="Tanurdzic M."/>
            <person name="Theissen G."/>
            <person name="Ulvskov P."/>
            <person name="Wakazuki S."/>
            <person name="Weng J.K."/>
            <person name="Willats W.W."/>
            <person name="Wipf D."/>
            <person name="Wolf P.G."/>
            <person name="Yang L."/>
            <person name="Zimmer A.D."/>
            <person name="Zhu Q."/>
            <person name="Mitros T."/>
            <person name="Hellsten U."/>
            <person name="Loque D."/>
            <person name="Otillar R."/>
            <person name="Salamov A."/>
            <person name="Schmutz J."/>
            <person name="Shapiro H."/>
            <person name="Lindquist E."/>
            <person name="Lucas S."/>
            <person name="Rokhsar D."/>
            <person name="Grigoriev I.V."/>
        </authorList>
    </citation>
    <scope>NUCLEOTIDE SEQUENCE [LARGE SCALE GENOMIC DNA]</scope>
</reference>
<keyword evidence="2" id="KW-1185">Reference proteome</keyword>